<dbReference type="GO" id="GO:0000160">
    <property type="term" value="P:phosphorelay signal transduction system"/>
    <property type="evidence" value="ECO:0007669"/>
    <property type="project" value="UniProtKB-UniRule"/>
</dbReference>
<comment type="subcellular location">
    <subcellularLocation>
        <location evidence="7">Cytoplasm</location>
        <location evidence="7">Cytosol</location>
    </subcellularLocation>
    <subcellularLocation>
        <location evidence="7">Nucleus</location>
    </subcellularLocation>
</comment>
<evidence type="ECO:0000259" key="8">
    <source>
        <dbReference type="PROSITE" id="PS50894"/>
    </source>
</evidence>
<evidence type="ECO:0000256" key="7">
    <source>
        <dbReference type="RuleBase" id="RU369004"/>
    </source>
</evidence>
<dbReference type="AlphaFoldDB" id="A0A6A6M5H7"/>
<comment type="domain">
    <text evidence="7">Histidine-containing phosphotransfer domain (HPt) contains an active histidine that mediates the phosphotransfer.</text>
</comment>
<dbReference type="PANTHER" id="PTHR28242">
    <property type="entry name" value="PHOSPHORELAY INTERMEDIATE PROTEIN YPD1"/>
    <property type="match status" value="1"/>
</dbReference>
<comment type="function">
    <text evidence="7">Functions as a two-component phosphorelay mediators between cytokinin sensor histidine kinases and response regulators (B-type ARRs). Plays an important role in propagating cytokinin signal transduction.</text>
</comment>
<evidence type="ECO:0000256" key="6">
    <source>
        <dbReference type="PROSITE-ProRule" id="PRU00110"/>
    </source>
</evidence>
<dbReference type="InterPro" id="IPR045871">
    <property type="entry name" value="AHP1-5/YPD1"/>
</dbReference>
<dbReference type="SUPFAM" id="SSF47226">
    <property type="entry name" value="Histidine-containing phosphotransfer domain, HPT domain"/>
    <property type="match status" value="1"/>
</dbReference>
<evidence type="ECO:0000313" key="9">
    <source>
        <dbReference type="EMBL" id="KAF2307603.1"/>
    </source>
</evidence>
<dbReference type="PROSITE" id="PS50894">
    <property type="entry name" value="HPT"/>
    <property type="match status" value="1"/>
</dbReference>
<gene>
    <name evidence="9" type="ORF">GH714_030110</name>
</gene>
<reference evidence="9 10" key="1">
    <citation type="journal article" date="2020" name="Mol. Plant">
        <title>The Chromosome-Based Rubber Tree Genome Provides New Insights into Spurge Genome Evolution and Rubber Biosynthesis.</title>
        <authorList>
            <person name="Liu J."/>
            <person name="Shi C."/>
            <person name="Shi C.C."/>
            <person name="Li W."/>
            <person name="Zhang Q.J."/>
            <person name="Zhang Y."/>
            <person name="Li K."/>
            <person name="Lu H.F."/>
            <person name="Shi C."/>
            <person name="Zhu S.T."/>
            <person name="Xiao Z.Y."/>
            <person name="Nan H."/>
            <person name="Yue Y."/>
            <person name="Zhu X.G."/>
            <person name="Wu Y."/>
            <person name="Hong X.N."/>
            <person name="Fan G.Y."/>
            <person name="Tong Y."/>
            <person name="Zhang D."/>
            <person name="Mao C.L."/>
            <person name="Liu Y.L."/>
            <person name="Hao S.J."/>
            <person name="Liu W.Q."/>
            <person name="Lv M.Q."/>
            <person name="Zhang H.B."/>
            <person name="Liu Y."/>
            <person name="Hu-Tang G.R."/>
            <person name="Wang J.P."/>
            <person name="Wang J.H."/>
            <person name="Sun Y.H."/>
            <person name="Ni S.B."/>
            <person name="Chen W.B."/>
            <person name="Zhang X.C."/>
            <person name="Jiao Y.N."/>
            <person name="Eichler E.E."/>
            <person name="Li G.H."/>
            <person name="Liu X."/>
            <person name="Gao L.Z."/>
        </authorList>
    </citation>
    <scope>NUCLEOTIDE SEQUENCE [LARGE SCALE GENOMIC DNA]</scope>
    <source>
        <strain evidence="10">cv. GT1</strain>
        <tissue evidence="9">Leaf</tissue>
    </source>
</reference>
<keyword evidence="6" id="KW-0597">Phosphoprotein</keyword>
<proteinExistence type="predicted"/>
<keyword evidence="5" id="KW-0539">Nucleus</keyword>
<keyword evidence="3" id="KW-0007">Acetylation</keyword>
<sequence>MALLALKAQLSAFVQSMFDEGLLDGQFIQIQALQDETNPNFIAEVITSFCNDAERIITELNKYMTQQNVDFSKLESCVHQLKGSSSSIGAHRLKLACADLQQAFDEKNKGGCLKALNIITREYCILGGKFETLIQLEKSILAIKSNQQQQGSYHIAKST</sequence>
<dbReference type="CDD" id="cd00088">
    <property type="entry name" value="HPT"/>
    <property type="match status" value="1"/>
</dbReference>
<dbReference type="PANTHER" id="PTHR28242:SF64">
    <property type="entry name" value="HISTIDINE-CONTAINING PHOSPHOTRANSFER PROTEIN"/>
    <property type="match status" value="1"/>
</dbReference>
<dbReference type="Proteomes" id="UP000467840">
    <property type="component" value="Chromosome 9"/>
</dbReference>
<evidence type="ECO:0000256" key="1">
    <source>
        <dbReference type="ARBA" id="ARBA00022490"/>
    </source>
</evidence>
<feature type="modified residue" description="Phosphohistidine" evidence="6">
    <location>
        <position position="79"/>
    </location>
</feature>
<keyword evidence="10" id="KW-1185">Reference proteome</keyword>
<feature type="domain" description="HPt" evidence="8">
    <location>
        <begin position="38"/>
        <end position="143"/>
    </location>
</feature>
<name>A0A6A6M5H7_HEVBR</name>
<evidence type="ECO:0000256" key="4">
    <source>
        <dbReference type="ARBA" id="ARBA00023012"/>
    </source>
</evidence>
<accession>A0A6A6M5H7</accession>
<dbReference type="FunFam" id="1.20.120.160:FF:000001">
    <property type="entry name" value="Histidine-containing phosphotransfer protein 1"/>
    <property type="match status" value="1"/>
</dbReference>
<evidence type="ECO:0000256" key="5">
    <source>
        <dbReference type="ARBA" id="ARBA00023242"/>
    </source>
</evidence>
<keyword evidence="2 7" id="KW-0932">Cytokinin signaling pathway</keyword>
<dbReference type="GO" id="GO:0005634">
    <property type="term" value="C:nucleus"/>
    <property type="evidence" value="ECO:0007669"/>
    <property type="project" value="UniProtKB-SubCell"/>
</dbReference>
<evidence type="ECO:0000313" key="10">
    <source>
        <dbReference type="Proteomes" id="UP000467840"/>
    </source>
</evidence>
<dbReference type="InterPro" id="IPR008207">
    <property type="entry name" value="Sig_transdc_His_kin_Hpt_dom"/>
</dbReference>
<comment type="caution">
    <text evidence="9">The sequence shown here is derived from an EMBL/GenBank/DDBJ whole genome shotgun (WGS) entry which is preliminary data.</text>
</comment>
<dbReference type="GO" id="GO:0005829">
    <property type="term" value="C:cytosol"/>
    <property type="evidence" value="ECO:0007669"/>
    <property type="project" value="UniProtKB-SubCell"/>
</dbReference>
<keyword evidence="1" id="KW-0963">Cytoplasm</keyword>
<dbReference type="Pfam" id="PF01627">
    <property type="entry name" value="Hpt"/>
    <property type="match status" value="1"/>
</dbReference>
<dbReference type="GO" id="GO:0009927">
    <property type="term" value="F:histidine phosphotransfer kinase activity"/>
    <property type="evidence" value="ECO:0007669"/>
    <property type="project" value="UniProtKB-UniRule"/>
</dbReference>
<protein>
    <recommendedName>
        <fullName evidence="7">Histidine-containing phosphotransfer protein</fullName>
    </recommendedName>
</protein>
<organism evidence="9 10">
    <name type="scientific">Hevea brasiliensis</name>
    <name type="common">Para rubber tree</name>
    <name type="synonym">Siphonia brasiliensis</name>
    <dbReference type="NCBI Taxonomy" id="3981"/>
    <lineage>
        <taxon>Eukaryota</taxon>
        <taxon>Viridiplantae</taxon>
        <taxon>Streptophyta</taxon>
        <taxon>Embryophyta</taxon>
        <taxon>Tracheophyta</taxon>
        <taxon>Spermatophyta</taxon>
        <taxon>Magnoliopsida</taxon>
        <taxon>eudicotyledons</taxon>
        <taxon>Gunneridae</taxon>
        <taxon>Pentapetalae</taxon>
        <taxon>rosids</taxon>
        <taxon>fabids</taxon>
        <taxon>Malpighiales</taxon>
        <taxon>Euphorbiaceae</taxon>
        <taxon>Crotonoideae</taxon>
        <taxon>Micrandreae</taxon>
        <taxon>Hevea</taxon>
    </lineage>
</organism>
<dbReference type="InterPro" id="IPR036641">
    <property type="entry name" value="HPT_dom_sf"/>
</dbReference>
<keyword evidence="4 7" id="KW-0902">Two-component regulatory system</keyword>
<dbReference type="GO" id="GO:0043424">
    <property type="term" value="F:protein histidine kinase binding"/>
    <property type="evidence" value="ECO:0007669"/>
    <property type="project" value="UniProtKB-UniRule"/>
</dbReference>
<dbReference type="EMBL" id="JAAGAX010000008">
    <property type="protein sequence ID" value="KAF2307603.1"/>
    <property type="molecule type" value="Genomic_DNA"/>
</dbReference>
<evidence type="ECO:0000256" key="3">
    <source>
        <dbReference type="ARBA" id="ARBA00022990"/>
    </source>
</evidence>
<dbReference type="Gene3D" id="1.20.120.160">
    <property type="entry name" value="HPT domain"/>
    <property type="match status" value="1"/>
</dbReference>
<evidence type="ECO:0000256" key="2">
    <source>
        <dbReference type="ARBA" id="ARBA00022864"/>
    </source>
</evidence>
<dbReference type="GO" id="GO:0009736">
    <property type="term" value="P:cytokinin-activated signaling pathway"/>
    <property type="evidence" value="ECO:0007669"/>
    <property type="project" value="UniProtKB-KW"/>
</dbReference>